<dbReference type="AlphaFoldDB" id="A0A7X0NP66"/>
<organism evidence="7 8">
    <name type="scientific">Nonomuraea rubra</name>
    <dbReference type="NCBI Taxonomy" id="46180"/>
    <lineage>
        <taxon>Bacteria</taxon>
        <taxon>Bacillati</taxon>
        <taxon>Actinomycetota</taxon>
        <taxon>Actinomycetes</taxon>
        <taxon>Streptosporangiales</taxon>
        <taxon>Streptosporangiaceae</taxon>
        <taxon>Nonomuraea</taxon>
    </lineage>
</organism>
<dbReference type="EMBL" id="JACHMI010000001">
    <property type="protein sequence ID" value="MBB6546980.1"/>
    <property type="molecule type" value="Genomic_DNA"/>
</dbReference>
<dbReference type="SUPFAM" id="SSF52091">
    <property type="entry name" value="SpoIIaa-like"/>
    <property type="match status" value="1"/>
</dbReference>
<evidence type="ECO:0000256" key="5">
    <source>
        <dbReference type="SAM" id="Phobius"/>
    </source>
</evidence>
<keyword evidence="8" id="KW-1185">Reference proteome</keyword>
<comment type="subcellular location">
    <subcellularLocation>
        <location evidence="1">Membrane</location>
        <topology evidence="1">Multi-pass membrane protein</topology>
    </subcellularLocation>
</comment>
<dbReference type="CDD" id="cd07042">
    <property type="entry name" value="STAS_SulP_like_sulfate_transporter"/>
    <property type="match status" value="1"/>
</dbReference>
<dbReference type="PROSITE" id="PS50801">
    <property type="entry name" value="STAS"/>
    <property type="match status" value="1"/>
</dbReference>
<dbReference type="Pfam" id="PF01740">
    <property type="entry name" value="STAS"/>
    <property type="match status" value="1"/>
</dbReference>
<evidence type="ECO:0000313" key="7">
    <source>
        <dbReference type="EMBL" id="MBB6546980.1"/>
    </source>
</evidence>
<dbReference type="PANTHER" id="PTHR11814">
    <property type="entry name" value="SULFATE TRANSPORTER"/>
    <property type="match status" value="1"/>
</dbReference>
<feature type="transmembrane region" description="Helical" evidence="5">
    <location>
        <begin position="105"/>
        <end position="123"/>
    </location>
</feature>
<evidence type="ECO:0000256" key="2">
    <source>
        <dbReference type="ARBA" id="ARBA00022692"/>
    </source>
</evidence>
<dbReference type="Proteomes" id="UP000565579">
    <property type="component" value="Unassembled WGS sequence"/>
</dbReference>
<evidence type="ECO:0000259" key="6">
    <source>
        <dbReference type="PROSITE" id="PS50801"/>
    </source>
</evidence>
<keyword evidence="4 5" id="KW-0472">Membrane</keyword>
<accession>A0A7X0NP66</accession>
<evidence type="ECO:0000256" key="3">
    <source>
        <dbReference type="ARBA" id="ARBA00022989"/>
    </source>
</evidence>
<feature type="transmembrane region" description="Helical" evidence="5">
    <location>
        <begin position="331"/>
        <end position="351"/>
    </location>
</feature>
<dbReference type="GO" id="GO:0016020">
    <property type="term" value="C:membrane"/>
    <property type="evidence" value="ECO:0007669"/>
    <property type="project" value="UniProtKB-SubCell"/>
</dbReference>
<dbReference type="GO" id="GO:0055085">
    <property type="term" value="P:transmembrane transport"/>
    <property type="evidence" value="ECO:0007669"/>
    <property type="project" value="InterPro"/>
</dbReference>
<dbReference type="Gene3D" id="3.30.750.24">
    <property type="entry name" value="STAS domain"/>
    <property type="match status" value="1"/>
</dbReference>
<evidence type="ECO:0000256" key="1">
    <source>
        <dbReference type="ARBA" id="ARBA00004141"/>
    </source>
</evidence>
<proteinExistence type="predicted"/>
<feature type="transmembrane region" description="Helical" evidence="5">
    <location>
        <begin position="255"/>
        <end position="277"/>
    </location>
</feature>
<feature type="transmembrane region" description="Helical" evidence="5">
    <location>
        <begin position="387"/>
        <end position="415"/>
    </location>
</feature>
<keyword evidence="2 5" id="KW-0812">Transmembrane</keyword>
<dbReference type="RefSeq" id="WP_185101704.1">
    <property type="nucleotide sequence ID" value="NZ_BAAAXY010000181.1"/>
</dbReference>
<feature type="transmembrane region" description="Helical" evidence="5">
    <location>
        <begin position="56"/>
        <end position="73"/>
    </location>
</feature>
<sequence>MREGGWVGWSAVPGWAALRGYRRAWLRPDLLAALSLWAVLVPQAFAYAQLAGLPAAAGLYTALGAMIGYAFFGGSRLLNVGPESSVAIVVASALAAAPGRDQPAAAAQLALLVAIFLLIGYMVRAGVLMRLLSTPVLTGYLAGSGVVIIASQLGKVTGISANGTPLAKTGAVLSHLADLNPWALGYAVGTAAAVLLIGHYAKRLPGPLIALAVATAVVALAGLGDRLDVLGPAEGGLPIPRLPWNGPPAGTPADMVHLIGPALSIALLVYASSVLTARSLAAKQGKDADAQQEFLGLAAANAGAALLGGFPANGSDSRSALLAGSGARSRMAGLGAAVAVVVTLLVLMPLIRDMPQAALGAVIILTAARLVDVPAFRRLWRIRRADFVLAALTALGVLTFGVLQGIGVGVLVSLLEVLRRAVMPYTAVLGRTGETHAYRDIAHYRDAETLPGLVVYRFDAPLFFANADVLRTELRRLMTGADPPVRQIVLDTEAIYDMDTTGAEVLHRVADDCDQAGVRLSLARTRTPVRTLMRDTGLDERIRFFHHVADAVAAYRAEHPGLEPGQRPTHPHRRSLLDRLRALLNRPPSGAS</sequence>
<dbReference type="InterPro" id="IPR011547">
    <property type="entry name" value="SLC26A/SulP_dom"/>
</dbReference>
<reference evidence="7 8" key="1">
    <citation type="submission" date="2020-08" db="EMBL/GenBank/DDBJ databases">
        <title>Sequencing the genomes of 1000 actinobacteria strains.</title>
        <authorList>
            <person name="Klenk H.-P."/>
        </authorList>
    </citation>
    <scope>NUCLEOTIDE SEQUENCE [LARGE SCALE GENOMIC DNA]</scope>
    <source>
        <strain evidence="7 8">DSM 43768</strain>
    </source>
</reference>
<feature type="transmembrane region" description="Helical" evidence="5">
    <location>
        <begin position="80"/>
        <end position="99"/>
    </location>
</feature>
<feature type="domain" description="STAS" evidence="6">
    <location>
        <begin position="443"/>
        <end position="555"/>
    </location>
</feature>
<dbReference type="Pfam" id="PF00916">
    <property type="entry name" value="Sulfate_transp"/>
    <property type="match status" value="1"/>
</dbReference>
<comment type="caution">
    <text evidence="7">The sequence shown here is derived from an EMBL/GenBank/DDBJ whole genome shotgun (WGS) entry which is preliminary data.</text>
</comment>
<protein>
    <submittedName>
        <fullName evidence="7">SulP family sulfate permease</fullName>
    </submittedName>
</protein>
<keyword evidence="3 5" id="KW-1133">Transmembrane helix</keyword>
<evidence type="ECO:0000313" key="8">
    <source>
        <dbReference type="Proteomes" id="UP000565579"/>
    </source>
</evidence>
<feature type="transmembrane region" description="Helical" evidence="5">
    <location>
        <begin position="208"/>
        <end position="224"/>
    </location>
</feature>
<evidence type="ECO:0000256" key="4">
    <source>
        <dbReference type="ARBA" id="ARBA00023136"/>
    </source>
</evidence>
<dbReference type="InterPro" id="IPR002645">
    <property type="entry name" value="STAS_dom"/>
</dbReference>
<name>A0A7X0NP66_9ACTN</name>
<gene>
    <name evidence="7" type="ORF">HD593_001775</name>
</gene>
<feature type="transmembrane region" description="Helical" evidence="5">
    <location>
        <begin position="183"/>
        <end position="201"/>
    </location>
</feature>
<feature type="transmembrane region" description="Helical" evidence="5">
    <location>
        <begin position="135"/>
        <end position="154"/>
    </location>
</feature>
<dbReference type="InterPro" id="IPR036513">
    <property type="entry name" value="STAS_dom_sf"/>
</dbReference>
<dbReference type="InterPro" id="IPR001902">
    <property type="entry name" value="SLC26A/SulP_fam"/>
</dbReference>